<dbReference type="GO" id="GO:0001731">
    <property type="term" value="P:formation of translation preinitiation complex"/>
    <property type="evidence" value="ECO:0007669"/>
    <property type="project" value="TreeGrafter"/>
</dbReference>
<dbReference type="Gene3D" id="2.40.30.10">
    <property type="entry name" value="Translation factors"/>
    <property type="match status" value="1"/>
</dbReference>
<dbReference type="InterPro" id="IPR009000">
    <property type="entry name" value="Transl_B-barrel_sf"/>
</dbReference>
<dbReference type="GO" id="GO:0005829">
    <property type="term" value="C:cytosol"/>
    <property type="evidence" value="ECO:0007669"/>
    <property type="project" value="TreeGrafter"/>
</dbReference>
<keyword evidence="3" id="KW-0342">GTP-binding</keyword>
<evidence type="ECO:0000256" key="2">
    <source>
        <dbReference type="ARBA" id="ARBA00022917"/>
    </source>
</evidence>
<dbReference type="SMR" id="A0A8T3C9G8"/>
<dbReference type="InterPro" id="IPR050543">
    <property type="entry name" value="eIF2G"/>
</dbReference>
<dbReference type="OrthoDB" id="1045173at2759"/>
<keyword evidence="1" id="KW-0547">Nucleotide-binding</keyword>
<dbReference type="GO" id="GO:0003743">
    <property type="term" value="F:translation initiation factor activity"/>
    <property type="evidence" value="ECO:0007669"/>
    <property type="project" value="TreeGrafter"/>
</dbReference>
<comment type="caution">
    <text evidence="4">The sequence shown here is derived from an EMBL/GenBank/DDBJ whole genome shotgun (WGS) entry which is preliminary data.</text>
</comment>
<dbReference type="SUPFAM" id="SSF50447">
    <property type="entry name" value="Translation proteins"/>
    <property type="match status" value="1"/>
</dbReference>
<keyword evidence="2" id="KW-0648">Protein biosynthesis</keyword>
<evidence type="ECO:0000313" key="4">
    <source>
        <dbReference type="EMBL" id="KAI0529597.1"/>
    </source>
</evidence>
<dbReference type="GO" id="GO:0005850">
    <property type="term" value="C:eukaryotic translation initiation factor 2 complex"/>
    <property type="evidence" value="ECO:0007669"/>
    <property type="project" value="TreeGrafter"/>
</dbReference>
<dbReference type="EMBL" id="JAGYWB010000002">
    <property type="protein sequence ID" value="KAI0529597.1"/>
    <property type="molecule type" value="Genomic_DNA"/>
</dbReference>
<evidence type="ECO:0000256" key="3">
    <source>
        <dbReference type="ARBA" id="ARBA00023134"/>
    </source>
</evidence>
<gene>
    <name evidence="4" type="ORF">KFK09_002151</name>
</gene>
<dbReference type="GO" id="GO:0000049">
    <property type="term" value="F:tRNA binding"/>
    <property type="evidence" value="ECO:0007669"/>
    <property type="project" value="TreeGrafter"/>
</dbReference>
<evidence type="ECO:0000256" key="1">
    <source>
        <dbReference type="ARBA" id="ARBA00022741"/>
    </source>
</evidence>
<dbReference type="PANTHER" id="PTHR42854:SF3">
    <property type="entry name" value="EUKARYOTIC TRANSLATION INITIATION FACTOR 2 SUBUNIT 3-RELATED"/>
    <property type="match status" value="1"/>
</dbReference>
<dbReference type="PANTHER" id="PTHR42854">
    <property type="entry name" value="EUKARYOTIC TRANSLATION INITIATION FACTOR 2 SUBUNIT 3 FAMILY MEMBER"/>
    <property type="match status" value="1"/>
</dbReference>
<proteinExistence type="predicted"/>
<protein>
    <submittedName>
        <fullName evidence="4">Uncharacterized protein</fullName>
    </submittedName>
</protein>
<dbReference type="Proteomes" id="UP000829196">
    <property type="component" value="Unassembled WGS sequence"/>
</dbReference>
<organism evidence="4 5">
    <name type="scientific">Dendrobium nobile</name>
    <name type="common">Orchid</name>
    <dbReference type="NCBI Taxonomy" id="94219"/>
    <lineage>
        <taxon>Eukaryota</taxon>
        <taxon>Viridiplantae</taxon>
        <taxon>Streptophyta</taxon>
        <taxon>Embryophyta</taxon>
        <taxon>Tracheophyta</taxon>
        <taxon>Spermatophyta</taxon>
        <taxon>Magnoliopsida</taxon>
        <taxon>Liliopsida</taxon>
        <taxon>Asparagales</taxon>
        <taxon>Orchidaceae</taxon>
        <taxon>Epidendroideae</taxon>
        <taxon>Malaxideae</taxon>
        <taxon>Dendrobiinae</taxon>
        <taxon>Dendrobium</taxon>
    </lineage>
</organism>
<reference evidence="4" key="1">
    <citation type="journal article" date="2022" name="Front. Genet.">
        <title>Chromosome-Scale Assembly of the Dendrobium nobile Genome Provides Insights Into the Molecular Mechanism of the Biosynthesis of the Medicinal Active Ingredient of Dendrobium.</title>
        <authorList>
            <person name="Xu Q."/>
            <person name="Niu S.-C."/>
            <person name="Li K.-L."/>
            <person name="Zheng P.-J."/>
            <person name="Zhang X.-J."/>
            <person name="Jia Y."/>
            <person name="Liu Y."/>
            <person name="Niu Y.-X."/>
            <person name="Yu L.-H."/>
            <person name="Chen D.-F."/>
            <person name="Zhang G.-Q."/>
        </authorList>
    </citation>
    <scope>NUCLEOTIDE SEQUENCE</scope>
    <source>
        <tissue evidence="4">Leaf</tissue>
    </source>
</reference>
<dbReference type="AlphaFoldDB" id="A0A8T3C9G8"/>
<sequence>MESRLGGMEEMIKKLMKMQSKAPLPNLFHLFCRGVLKVNQFIEVRPGIVMKDEIGNIKCTPIFSWIVSLFAEQNELQFVVPGRLIGAGTSMDPTMTRADRLVGQILGEVNSLPETLWSLRPSRSTTLQYFIMWSSSDPISISPERRPSKLWRSKL</sequence>
<dbReference type="GO" id="GO:0005525">
    <property type="term" value="F:GTP binding"/>
    <property type="evidence" value="ECO:0007669"/>
    <property type="project" value="UniProtKB-KW"/>
</dbReference>
<accession>A0A8T3C9G8</accession>
<keyword evidence="5" id="KW-1185">Reference proteome</keyword>
<name>A0A8T3C9G8_DENNO</name>
<evidence type="ECO:0000313" key="5">
    <source>
        <dbReference type="Proteomes" id="UP000829196"/>
    </source>
</evidence>